<gene>
    <name evidence="5" type="ORF">GCM10023094_56340</name>
</gene>
<evidence type="ECO:0000256" key="2">
    <source>
        <dbReference type="ARBA" id="ARBA00022840"/>
    </source>
</evidence>
<dbReference type="Pfam" id="PF23562">
    <property type="entry name" value="AMP-binding_C_3"/>
    <property type="match status" value="1"/>
</dbReference>
<proteinExistence type="predicted"/>
<dbReference type="PANTHER" id="PTHR43272:SF33">
    <property type="entry name" value="AMP-BINDING DOMAIN-CONTAINING PROTEIN-RELATED"/>
    <property type="match status" value="1"/>
</dbReference>
<dbReference type="CDD" id="cd05907">
    <property type="entry name" value="VL_LC_FACS_like"/>
    <property type="match status" value="1"/>
</dbReference>
<evidence type="ECO:0000313" key="6">
    <source>
        <dbReference type="Proteomes" id="UP001501183"/>
    </source>
</evidence>
<dbReference type="InterPro" id="IPR042099">
    <property type="entry name" value="ANL_N_sf"/>
</dbReference>
<dbReference type="PROSITE" id="PS00455">
    <property type="entry name" value="AMP_BINDING"/>
    <property type="match status" value="1"/>
</dbReference>
<evidence type="ECO:0000256" key="3">
    <source>
        <dbReference type="ARBA" id="ARBA00024484"/>
    </source>
</evidence>
<dbReference type="GO" id="GO:0016874">
    <property type="term" value="F:ligase activity"/>
    <property type="evidence" value="ECO:0007669"/>
    <property type="project" value="UniProtKB-KW"/>
</dbReference>
<comment type="catalytic activity">
    <reaction evidence="3">
        <text>a long-chain fatty acid + ATP + CoA = a long-chain fatty acyl-CoA + AMP + diphosphate</text>
        <dbReference type="Rhea" id="RHEA:15421"/>
        <dbReference type="ChEBI" id="CHEBI:30616"/>
        <dbReference type="ChEBI" id="CHEBI:33019"/>
        <dbReference type="ChEBI" id="CHEBI:57287"/>
        <dbReference type="ChEBI" id="CHEBI:57560"/>
        <dbReference type="ChEBI" id="CHEBI:83139"/>
        <dbReference type="ChEBI" id="CHEBI:456215"/>
        <dbReference type="EC" id="6.2.1.3"/>
    </reaction>
    <physiologicalReaction direction="left-to-right" evidence="3">
        <dbReference type="Rhea" id="RHEA:15422"/>
    </physiologicalReaction>
</comment>
<evidence type="ECO:0000256" key="1">
    <source>
        <dbReference type="ARBA" id="ARBA00022741"/>
    </source>
</evidence>
<dbReference type="EMBL" id="BAABFB010000096">
    <property type="protein sequence ID" value="GAA4491687.1"/>
    <property type="molecule type" value="Genomic_DNA"/>
</dbReference>
<keyword evidence="5" id="KW-0436">Ligase</keyword>
<dbReference type="InterPro" id="IPR020845">
    <property type="entry name" value="AMP-binding_CS"/>
</dbReference>
<evidence type="ECO:0000313" key="5">
    <source>
        <dbReference type="EMBL" id="GAA4491687.1"/>
    </source>
</evidence>
<dbReference type="InterPro" id="IPR000873">
    <property type="entry name" value="AMP-dep_synth/lig_dom"/>
</dbReference>
<dbReference type="Gene3D" id="3.40.50.12780">
    <property type="entry name" value="N-terminal domain of ligase-like"/>
    <property type="match status" value="1"/>
</dbReference>
<reference evidence="6" key="1">
    <citation type="journal article" date="2019" name="Int. J. Syst. Evol. Microbiol.">
        <title>The Global Catalogue of Microorganisms (GCM) 10K type strain sequencing project: providing services to taxonomists for standard genome sequencing and annotation.</title>
        <authorList>
            <consortium name="The Broad Institute Genomics Platform"/>
            <consortium name="The Broad Institute Genome Sequencing Center for Infectious Disease"/>
            <person name="Wu L."/>
            <person name="Ma J."/>
        </authorList>
    </citation>
    <scope>NUCLEOTIDE SEQUENCE [LARGE SCALE GENOMIC DNA]</scope>
    <source>
        <strain evidence="6">JCM 32206</strain>
    </source>
</reference>
<name>A0ABP8PUB8_9NOCA</name>
<dbReference type="RefSeq" id="WP_345353573.1">
    <property type="nucleotide sequence ID" value="NZ_BAABFB010000096.1"/>
</dbReference>
<protein>
    <submittedName>
        <fullName evidence="5">Long-chain fatty acid--CoA ligase</fullName>
    </submittedName>
</protein>
<keyword evidence="6" id="KW-1185">Reference proteome</keyword>
<dbReference type="Gene3D" id="3.30.300.30">
    <property type="match status" value="1"/>
</dbReference>
<dbReference type="Proteomes" id="UP001501183">
    <property type="component" value="Unassembled WGS sequence"/>
</dbReference>
<feature type="domain" description="AMP-dependent synthetase/ligase" evidence="4">
    <location>
        <begin position="16"/>
        <end position="417"/>
    </location>
</feature>
<dbReference type="PANTHER" id="PTHR43272">
    <property type="entry name" value="LONG-CHAIN-FATTY-ACID--COA LIGASE"/>
    <property type="match status" value="1"/>
</dbReference>
<dbReference type="Pfam" id="PF00501">
    <property type="entry name" value="AMP-binding"/>
    <property type="match status" value="1"/>
</dbReference>
<comment type="caution">
    <text evidence="5">The sequence shown here is derived from an EMBL/GenBank/DDBJ whole genome shotgun (WGS) entry which is preliminary data.</text>
</comment>
<dbReference type="SUPFAM" id="SSF56801">
    <property type="entry name" value="Acetyl-CoA synthetase-like"/>
    <property type="match status" value="1"/>
</dbReference>
<sequence length="596" mass="64745">MTDVPSTASSLCEAFQNTSLRSPDSVALRTLGDAQVITWRQYAEGVRRTAEGLHAHGVRPGDRVGVMMVNRPEFHIVDTGALHARAVPVSIYNSLPPEQIAWILDDAGVEVMITEARFVPVLLAAQEHRWRARVLVSIDQPAEGALTRDQFETVSTGFDFDASWRAVSSTDLATISYTSGTTGNPKGVELEHRAVLGNLRAVESVLGTVPHPRVVSFLPAAHVAERVFSHYPSILHGYTLTCCPDPADVVRHLIDTRPHYVFSPPRLFEKLRTGIEAAVAATAGDDRKTIDDALALGYEKVDLEQRGAAVPAGLAVRYDQARIHLTRLLGAVGLDHVQVALTGSAPVNPDLLRFFLALGLPGLEGWGLSEACAFATMNRPGSMRLGSAGLPLPGMAIRLLDDGEILLRSPWLMKRYHNRPELTAETIDSEGWLHTGDIGTIDDEGRVAIVDRKKELIINAFGKNMSPANIEATLKDASPLIAQACVIGDNRPYNVALVVVDSVIAGVEVRPHLSGQDRLDAITALVTESVARANKSLARVEQIKKFTLLLDEWLPGGVELSPTMKLRRKAISARYQACIEAMYADASDRTAFTERG</sequence>
<dbReference type="InterPro" id="IPR045851">
    <property type="entry name" value="AMP-bd_C_sf"/>
</dbReference>
<organism evidence="5 6">
    <name type="scientific">Rhodococcus olei</name>
    <dbReference type="NCBI Taxonomy" id="2161675"/>
    <lineage>
        <taxon>Bacteria</taxon>
        <taxon>Bacillati</taxon>
        <taxon>Actinomycetota</taxon>
        <taxon>Actinomycetes</taxon>
        <taxon>Mycobacteriales</taxon>
        <taxon>Nocardiaceae</taxon>
        <taxon>Rhodococcus</taxon>
    </lineage>
</organism>
<accession>A0ABP8PUB8</accession>
<keyword evidence="2" id="KW-0067">ATP-binding</keyword>
<evidence type="ECO:0000259" key="4">
    <source>
        <dbReference type="Pfam" id="PF00501"/>
    </source>
</evidence>
<keyword evidence="1" id="KW-0547">Nucleotide-binding</keyword>